<evidence type="ECO:0000259" key="14">
    <source>
        <dbReference type="Pfam" id="PF12849"/>
    </source>
</evidence>
<evidence type="ECO:0000256" key="7">
    <source>
        <dbReference type="ARBA" id="ARBA00022592"/>
    </source>
</evidence>
<protein>
    <recommendedName>
        <fullName evidence="12">Phosphate-binding protein</fullName>
    </recommendedName>
</protein>
<dbReference type="PANTHER" id="PTHR30570">
    <property type="entry name" value="PERIPLASMIC PHOSPHATE BINDING COMPONENT OF PHOSPHATE ABC TRANSPORTER"/>
    <property type="match status" value="1"/>
</dbReference>
<keyword evidence="6 12" id="KW-1003">Cell membrane</keyword>
<reference evidence="15 16" key="1">
    <citation type="submission" date="2017-03" db="EMBL/GenBank/DDBJ databases">
        <title>Genome sequence of Clostridium chromiireducens DSM 23318.</title>
        <authorList>
            <person name="Poehlein A."/>
            <person name="Daniel R."/>
        </authorList>
    </citation>
    <scope>NUCLEOTIDE SEQUENCE [LARGE SCALE GENOMIC DNA]</scope>
    <source>
        <strain evidence="15 16">DSM 23318</strain>
    </source>
</reference>
<dbReference type="PANTHER" id="PTHR30570:SF4">
    <property type="entry name" value="PHOSPHATE-BINDING PROTEIN PSTS 1"/>
    <property type="match status" value="1"/>
</dbReference>
<proteinExistence type="inferred from homology"/>
<keyword evidence="13" id="KW-0812">Transmembrane</keyword>
<dbReference type="GO" id="GO:0006817">
    <property type="term" value="P:phosphate ion transport"/>
    <property type="evidence" value="ECO:0007669"/>
    <property type="project" value="UniProtKB-UniRule"/>
</dbReference>
<comment type="caution">
    <text evidence="15">The sequence shown here is derived from an EMBL/GenBank/DDBJ whole genome shotgun (WGS) entry which is preliminary data.</text>
</comment>
<dbReference type="Proteomes" id="UP000191056">
    <property type="component" value="Unassembled WGS sequence"/>
</dbReference>
<evidence type="ECO:0000256" key="4">
    <source>
        <dbReference type="ARBA" id="ARBA00011529"/>
    </source>
</evidence>
<dbReference type="GO" id="GO:0042301">
    <property type="term" value="F:phosphate ion binding"/>
    <property type="evidence" value="ECO:0007669"/>
    <property type="project" value="UniProtKB-UniRule"/>
</dbReference>
<dbReference type="AlphaFoldDB" id="A0A1V4IC86"/>
<dbReference type="InterPro" id="IPR024370">
    <property type="entry name" value="PBP_domain"/>
</dbReference>
<feature type="domain" description="PBP" evidence="14">
    <location>
        <begin position="61"/>
        <end position="306"/>
    </location>
</feature>
<name>A0A1V4IC86_9CLOT</name>
<evidence type="ECO:0000256" key="8">
    <source>
        <dbReference type="ARBA" id="ARBA00022729"/>
    </source>
</evidence>
<accession>A0A1V4IC86</accession>
<evidence type="ECO:0000256" key="10">
    <source>
        <dbReference type="ARBA" id="ARBA00023139"/>
    </source>
</evidence>
<evidence type="ECO:0000313" key="16">
    <source>
        <dbReference type="Proteomes" id="UP000191056"/>
    </source>
</evidence>
<dbReference type="Pfam" id="PF12849">
    <property type="entry name" value="PBP_like_2"/>
    <property type="match status" value="1"/>
</dbReference>
<evidence type="ECO:0000256" key="13">
    <source>
        <dbReference type="SAM" id="Phobius"/>
    </source>
</evidence>
<comment type="function">
    <text evidence="12">Involved in the system for phosphate transport across the cytoplasmic membrane.</text>
</comment>
<feature type="transmembrane region" description="Helical" evidence="13">
    <location>
        <begin position="25"/>
        <end position="43"/>
    </location>
</feature>
<dbReference type="SUPFAM" id="SSF53850">
    <property type="entry name" value="Periplasmic binding protein-like II"/>
    <property type="match status" value="1"/>
</dbReference>
<dbReference type="Gene3D" id="3.40.190.10">
    <property type="entry name" value="Periplasmic binding protein-like II"/>
    <property type="match status" value="2"/>
</dbReference>
<keyword evidence="16" id="KW-1185">Reference proteome</keyword>
<evidence type="ECO:0000256" key="5">
    <source>
        <dbReference type="ARBA" id="ARBA00022448"/>
    </source>
</evidence>
<evidence type="ECO:0000256" key="6">
    <source>
        <dbReference type="ARBA" id="ARBA00022475"/>
    </source>
</evidence>
<evidence type="ECO:0000256" key="9">
    <source>
        <dbReference type="ARBA" id="ARBA00023136"/>
    </source>
</evidence>
<comment type="subcellular location">
    <subcellularLocation>
        <location evidence="2 12">Cell membrane</location>
        <topology evidence="2 12">Lipid-anchor</topology>
    </subcellularLocation>
</comment>
<dbReference type="STRING" id="225345.CLCHR_43900"/>
<evidence type="ECO:0000256" key="1">
    <source>
        <dbReference type="ARBA" id="ARBA00002841"/>
    </source>
</evidence>
<dbReference type="InterPro" id="IPR011862">
    <property type="entry name" value="Phos-bd"/>
</dbReference>
<keyword evidence="10 12" id="KW-0564">Palmitate</keyword>
<dbReference type="NCBIfam" id="TIGR02136">
    <property type="entry name" value="ptsS_2"/>
    <property type="match status" value="1"/>
</dbReference>
<dbReference type="EMBL" id="MZGT01000095">
    <property type="protein sequence ID" value="OPJ57490.1"/>
    <property type="molecule type" value="Genomic_DNA"/>
</dbReference>
<keyword evidence="9 13" id="KW-0472">Membrane</keyword>
<keyword evidence="7 12" id="KW-0592">Phosphate transport</keyword>
<keyword evidence="11 12" id="KW-0449">Lipoprotein</keyword>
<keyword evidence="8" id="KW-0732">Signal</keyword>
<gene>
    <name evidence="15" type="primary">pstS1_2</name>
    <name evidence="15" type="ORF">CLCHR_43900</name>
</gene>
<comment type="function">
    <text evidence="1">Part of the ABC transporter complex PstSACB involved in phosphate import.</text>
</comment>
<evidence type="ECO:0000256" key="2">
    <source>
        <dbReference type="ARBA" id="ARBA00004193"/>
    </source>
</evidence>
<dbReference type="InterPro" id="IPR050811">
    <property type="entry name" value="Phosphate_ABC_transporter"/>
</dbReference>
<dbReference type="GO" id="GO:0005886">
    <property type="term" value="C:plasma membrane"/>
    <property type="evidence" value="ECO:0007669"/>
    <property type="project" value="UniProtKB-SubCell"/>
</dbReference>
<keyword evidence="5 12" id="KW-0813">Transport</keyword>
<sequence length="325" mass="34403">MNYETQNNETEYNLLMEVEMKKRTLKLMVGAIVLAMVGSVMVGCGNASGGAPANDSKTEGTKTEATVKGSITMSGSSALLPLMEKTIETFNKKYPDAEIGAQAGGSGTGLTQVLDGTVNIGNSDVFAEEKLDAAKAKELVDHKVVAQGFGIVVSKSLGIDNLTSAQIKDIFSGKVTNWKEVGGPDKAILLIHRTAGSGTRATFEKTVLGGDKSAENEALGVTQDSNGAVLSAMKENDGAVSYLGLAYMNTKEAQDALKVANLDGVAADKAHITDGSYKFWSWGHMYTKGESKDLSKAFIDFVMSNENKENLETLGFISGSEMKVK</sequence>
<organism evidence="15 16">
    <name type="scientific">Clostridium chromiireducens</name>
    <dbReference type="NCBI Taxonomy" id="225345"/>
    <lineage>
        <taxon>Bacteria</taxon>
        <taxon>Bacillati</taxon>
        <taxon>Bacillota</taxon>
        <taxon>Clostridia</taxon>
        <taxon>Eubacteriales</taxon>
        <taxon>Clostridiaceae</taxon>
        <taxon>Clostridium</taxon>
    </lineage>
</organism>
<evidence type="ECO:0000313" key="15">
    <source>
        <dbReference type="EMBL" id="OPJ57490.1"/>
    </source>
</evidence>
<dbReference type="CDD" id="cd13653">
    <property type="entry name" value="PBP2_phosphate_like_1"/>
    <property type="match status" value="1"/>
</dbReference>
<comment type="similarity">
    <text evidence="3 12">Belongs to the PstS family.</text>
</comment>
<evidence type="ECO:0000256" key="11">
    <source>
        <dbReference type="ARBA" id="ARBA00023288"/>
    </source>
</evidence>
<comment type="subunit">
    <text evidence="4 12">The complex is composed of two ATP-binding proteins (PstB), two transmembrane proteins (PstC and PstA) and a solute-binding protein (PstS).</text>
</comment>
<keyword evidence="13" id="KW-1133">Transmembrane helix</keyword>
<evidence type="ECO:0000256" key="3">
    <source>
        <dbReference type="ARBA" id="ARBA00008725"/>
    </source>
</evidence>
<evidence type="ECO:0000256" key="12">
    <source>
        <dbReference type="RuleBase" id="RU367119"/>
    </source>
</evidence>